<gene>
    <name evidence="1" type="ORF">FBU59_006518</name>
</gene>
<feature type="non-terminal residue" evidence="1">
    <location>
        <position position="1"/>
    </location>
</feature>
<evidence type="ECO:0000313" key="2">
    <source>
        <dbReference type="Proteomes" id="UP001150603"/>
    </source>
</evidence>
<proteinExistence type="predicted"/>
<organism evidence="1 2">
    <name type="scientific">Linderina macrospora</name>
    <dbReference type="NCBI Taxonomy" id="4868"/>
    <lineage>
        <taxon>Eukaryota</taxon>
        <taxon>Fungi</taxon>
        <taxon>Fungi incertae sedis</taxon>
        <taxon>Zoopagomycota</taxon>
        <taxon>Kickxellomycotina</taxon>
        <taxon>Kickxellomycetes</taxon>
        <taxon>Kickxellales</taxon>
        <taxon>Kickxellaceae</taxon>
        <taxon>Linderina</taxon>
    </lineage>
</organism>
<protein>
    <submittedName>
        <fullName evidence="1">Uncharacterized protein</fullName>
    </submittedName>
</protein>
<dbReference type="Proteomes" id="UP001150603">
    <property type="component" value="Unassembled WGS sequence"/>
</dbReference>
<comment type="caution">
    <text evidence="1">The sequence shown here is derived from an EMBL/GenBank/DDBJ whole genome shotgun (WGS) entry which is preliminary data.</text>
</comment>
<name>A0ACC1IZU7_9FUNG</name>
<reference evidence="1" key="1">
    <citation type="submission" date="2022-07" db="EMBL/GenBank/DDBJ databases">
        <title>Phylogenomic reconstructions and comparative analyses of Kickxellomycotina fungi.</title>
        <authorList>
            <person name="Reynolds N.K."/>
            <person name="Stajich J.E."/>
            <person name="Barry K."/>
            <person name="Grigoriev I.V."/>
            <person name="Crous P."/>
            <person name="Smith M.E."/>
        </authorList>
    </citation>
    <scope>NUCLEOTIDE SEQUENCE</scope>
    <source>
        <strain evidence="1">NRRL 5244</strain>
    </source>
</reference>
<evidence type="ECO:0000313" key="1">
    <source>
        <dbReference type="EMBL" id="KAJ1932008.1"/>
    </source>
</evidence>
<accession>A0ACC1IZU7</accession>
<dbReference type="EMBL" id="JANBPW010005732">
    <property type="protein sequence ID" value="KAJ1932008.1"/>
    <property type="molecule type" value="Genomic_DNA"/>
</dbReference>
<feature type="non-terminal residue" evidence="1">
    <location>
        <position position="370"/>
    </location>
</feature>
<sequence>SQFPDVSAFGYDQVDDADTESLTGSPLQIAPLAGADNNTRLTPPPPLVPKNTSVTAKVLPSKPADPHTTTWELKHLNRRLHDVLSLHNSTAASDYGSEPTEVVLTTASGVGKASEDTGGTGSGGSSPSTIDARLERVAAQAIPSSTHKLSRSPSIRRLAFLKALSNSSNSNGGGMKKDQGPEASHDRLQGHASEHPQDHDHDHHHHHQHHHHQQHGSDNDHRKDDGIQRHPLATSRTFDDTTLMHTEESAPGDNMSELSLLQADQITPDIAVDVADTSDISSYSFSSQPTIPEVIISSGPAVRRNETLPVVLPSWSSDKKRTSDSPEQIRTPSYPAPGKTGSPKPQPGVSFPALKPSRSPSTEAEEHTPS</sequence>
<keyword evidence="2" id="KW-1185">Reference proteome</keyword>